<dbReference type="InterPro" id="IPR029044">
    <property type="entry name" value="Nucleotide-diphossugar_trans"/>
</dbReference>
<dbReference type="Gene3D" id="3.90.550.10">
    <property type="entry name" value="Spore Coat Polysaccharide Biosynthesis Protein SpsA, Chain A"/>
    <property type="match status" value="1"/>
</dbReference>
<reference evidence="9 10" key="1">
    <citation type="submission" date="2020-06" db="EMBL/GenBank/DDBJ databases">
        <title>Oricola thermophila sp. nov. isolated from a tidal sediments.</title>
        <authorList>
            <person name="Kwon K.K."/>
            <person name="Yang S.-H."/>
            <person name="Park M.-J."/>
        </authorList>
    </citation>
    <scope>NUCLEOTIDE SEQUENCE [LARGE SCALE GENOMIC DNA]</scope>
    <source>
        <strain evidence="9 10">MEBiC13590</strain>
    </source>
</reference>
<evidence type="ECO:0000256" key="1">
    <source>
        <dbReference type="ARBA" id="ARBA00004141"/>
    </source>
</evidence>
<dbReference type="Pfam" id="PF13632">
    <property type="entry name" value="Glyco_trans_2_3"/>
    <property type="match status" value="1"/>
</dbReference>
<dbReference type="PANTHER" id="PTHR43867:SF2">
    <property type="entry name" value="CELLULOSE SYNTHASE CATALYTIC SUBUNIT A [UDP-FORMING]"/>
    <property type="match status" value="1"/>
</dbReference>
<keyword evidence="6 7" id="KW-0472">Membrane</keyword>
<keyword evidence="5 7" id="KW-1133">Transmembrane helix</keyword>
<dbReference type="EMBL" id="CP054836">
    <property type="protein sequence ID" value="QKV19358.1"/>
    <property type="molecule type" value="Genomic_DNA"/>
</dbReference>
<feature type="domain" description="Glycosyltransferase 2-like" evidence="8">
    <location>
        <begin position="284"/>
        <end position="476"/>
    </location>
</feature>
<feature type="transmembrane region" description="Helical" evidence="7">
    <location>
        <begin position="129"/>
        <end position="148"/>
    </location>
</feature>
<dbReference type="AlphaFoldDB" id="A0A6N1VF50"/>
<evidence type="ECO:0000259" key="8">
    <source>
        <dbReference type="Pfam" id="PF13632"/>
    </source>
</evidence>
<gene>
    <name evidence="9" type="ORF">HTY61_13265</name>
</gene>
<evidence type="ECO:0000256" key="6">
    <source>
        <dbReference type="ARBA" id="ARBA00023136"/>
    </source>
</evidence>
<protein>
    <submittedName>
        <fullName evidence="9">Glycosyltransferase</fullName>
    </submittedName>
</protein>
<keyword evidence="2" id="KW-0328">Glycosyltransferase</keyword>
<keyword evidence="3 9" id="KW-0808">Transferase</keyword>
<proteinExistence type="predicted"/>
<dbReference type="InterPro" id="IPR001173">
    <property type="entry name" value="Glyco_trans_2-like"/>
</dbReference>
<evidence type="ECO:0000256" key="5">
    <source>
        <dbReference type="ARBA" id="ARBA00022989"/>
    </source>
</evidence>
<organism evidence="9 10">
    <name type="scientific">Oricola thermophila</name>
    <dbReference type="NCBI Taxonomy" id="2742145"/>
    <lineage>
        <taxon>Bacteria</taxon>
        <taxon>Pseudomonadati</taxon>
        <taxon>Pseudomonadota</taxon>
        <taxon>Alphaproteobacteria</taxon>
        <taxon>Hyphomicrobiales</taxon>
        <taxon>Ahrensiaceae</taxon>
        <taxon>Oricola</taxon>
    </lineage>
</organism>
<accession>A0A6N1VF50</accession>
<feature type="transmembrane region" description="Helical" evidence="7">
    <location>
        <begin position="154"/>
        <end position="176"/>
    </location>
</feature>
<keyword evidence="4 7" id="KW-0812">Transmembrane</keyword>
<evidence type="ECO:0000313" key="10">
    <source>
        <dbReference type="Proteomes" id="UP000509367"/>
    </source>
</evidence>
<dbReference type="GO" id="GO:0016757">
    <property type="term" value="F:glycosyltransferase activity"/>
    <property type="evidence" value="ECO:0007669"/>
    <property type="project" value="UniProtKB-KW"/>
</dbReference>
<name>A0A6N1VF50_9HYPH</name>
<keyword evidence="10" id="KW-1185">Reference proteome</keyword>
<feature type="transmembrane region" description="Helical" evidence="7">
    <location>
        <begin position="523"/>
        <end position="546"/>
    </location>
</feature>
<dbReference type="GO" id="GO:0016020">
    <property type="term" value="C:membrane"/>
    <property type="evidence" value="ECO:0007669"/>
    <property type="project" value="UniProtKB-SubCell"/>
</dbReference>
<dbReference type="Proteomes" id="UP000509367">
    <property type="component" value="Chromosome"/>
</dbReference>
<evidence type="ECO:0000313" key="9">
    <source>
        <dbReference type="EMBL" id="QKV19358.1"/>
    </source>
</evidence>
<comment type="subcellular location">
    <subcellularLocation>
        <location evidence="1">Membrane</location>
        <topology evidence="1">Multi-pass membrane protein</topology>
    </subcellularLocation>
</comment>
<dbReference type="SUPFAM" id="SSF53448">
    <property type="entry name" value="Nucleotide-diphospho-sugar transferases"/>
    <property type="match status" value="1"/>
</dbReference>
<evidence type="ECO:0000256" key="7">
    <source>
        <dbReference type="SAM" id="Phobius"/>
    </source>
</evidence>
<dbReference type="KEGG" id="orm:HTY61_13265"/>
<dbReference type="PANTHER" id="PTHR43867">
    <property type="entry name" value="CELLULOSE SYNTHASE CATALYTIC SUBUNIT A [UDP-FORMING]"/>
    <property type="match status" value="1"/>
</dbReference>
<evidence type="ECO:0000256" key="3">
    <source>
        <dbReference type="ARBA" id="ARBA00022679"/>
    </source>
</evidence>
<dbReference type="RefSeq" id="WP_175277250.1">
    <property type="nucleotide sequence ID" value="NZ_CP054836.1"/>
</dbReference>
<evidence type="ECO:0000256" key="2">
    <source>
        <dbReference type="ARBA" id="ARBA00022676"/>
    </source>
</evidence>
<sequence>MLAYGLISEEAYYRALAEHHCVRFVENDEIAQALAADGEEPGHTLSRHAIWCRLTDGSVRPVFAPPPDRGVIGTADFRDRLARIPGIALATPTGLKSALAKQTKHGLGAAASDRLAIEEPQFSAKHGAGAWHGFLCATMTSCLAVWIWTAPATAMLALQIAAGLFFLGFAALRIVAAMSFRRQSPTPLARFANSERPIYSVIVALYREAPVIADLIPALKALRWPRTKLEIKLVCEEDDSETVAALARERLDRRFEIITVPPIGPQTKPKALNFALPYCTGSLVTLFDAEDRPHPDQLEEAWQTFRRSDPALGALQAPLIVANPHHNWLTGLFHLEYAALFRGILQWLARHRLPIPLGGTSTHFRRSVLEECMRWDPYNVTEDADLGFRMWRKGYRVGLISRPTLEDAPDTVLVWLRQRTRWIKGWIQTWVVHSRPFPSSPSVRPFAGMAIMHLLLAGTVACFLFYPLSVMTVAALGVWSYASGGMPVTWNALGVLAGANIVLAFGAHAALSLRTVDRPLRPLALKVMALVPVYWLLGAVAGWRAVKQYFTEPYLWEKTPHRPHDREGARHGE</sequence>
<feature type="transmembrane region" description="Helical" evidence="7">
    <location>
        <begin position="488"/>
        <end position="511"/>
    </location>
</feature>
<evidence type="ECO:0000256" key="4">
    <source>
        <dbReference type="ARBA" id="ARBA00022692"/>
    </source>
</evidence>
<dbReference type="InterPro" id="IPR050321">
    <property type="entry name" value="Glycosyltr_2/OpgH_subfam"/>
</dbReference>
<feature type="transmembrane region" description="Helical" evidence="7">
    <location>
        <begin position="454"/>
        <end position="482"/>
    </location>
</feature>